<evidence type="ECO:0000313" key="15">
    <source>
        <dbReference type="Proteomes" id="UP001056201"/>
    </source>
</evidence>
<dbReference type="Gene3D" id="3.40.50.2300">
    <property type="match status" value="1"/>
</dbReference>
<dbReference type="CDD" id="cd00130">
    <property type="entry name" value="PAS"/>
    <property type="match status" value="2"/>
</dbReference>
<dbReference type="NCBIfam" id="TIGR00229">
    <property type="entry name" value="sensory_box"/>
    <property type="match status" value="3"/>
</dbReference>
<keyword evidence="4" id="KW-0902">Two-component regulatory system</keyword>
<dbReference type="Pfam" id="PF08448">
    <property type="entry name" value="PAS_4"/>
    <property type="match status" value="3"/>
</dbReference>
<comment type="catalytic activity">
    <reaction evidence="1">
        <text>ATP + protein L-histidine = ADP + protein N-phospho-L-histidine.</text>
        <dbReference type="EC" id="2.7.13.3"/>
    </reaction>
</comment>
<reference evidence="14" key="1">
    <citation type="submission" date="2022-05" db="EMBL/GenBank/DDBJ databases">
        <title>An RpoN-dependent PEP-CTERM gene is involved in floc formation of an Aquincola tertiaricarbonis strain.</title>
        <authorList>
            <person name="Qiu D."/>
            <person name="Xia M."/>
        </authorList>
    </citation>
    <scope>NUCLEOTIDE SEQUENCE</scope>
    <source>
        <strain evidence="14">RN12</strain>
    </source>
</reference>
<sequence>MKPGQRLLPPRGWLAVALVLVALLSVVTTVLTYRWLLDRQLQQLEAVADARARQAGRWLQVQLRQAQRLAHAGVEAEPYRQWQASGDEPALQRLLAAAVEVRKALGQHDALLLDEQGGLLASELPEPVMPPLLAMMAREALATGRPTHTGLSPAEGQGASHGHGEGGAWLHLLLPLPAQGAQPRAVLVLRSDAGGFLLPLLTLPPLPGATTATTLLVRRIGDHLFGTADEPPLSLSDPQRLAARVIRGDAPLGRVTTGTDGQGRAVLGVLQPVDDAGWFLVARITRAEARATALFDSLWVLVAGALAMLAMATALRLRNDRHALDDARRQQAAQAERLRGLALMQAIAEGSSDAIFAKDLEGRYVLCNREASRIIGQPVAAVLGRDDRALFPAEQAKALMANDAQVVAEGRLHTYEERIDTALGPQVFLATKGPLRDESGAVVGLFGISRDITERRQAEESLRESAARYRSMVSVLDEGILVFDARLQLIACNAQAERFFGMTLAQLQQPGSLQRWQPLRPDGRPLDFDELPLARTRRTGHPCRNMLVGAALPHGMRWLMMNAEPVREGEEGRLTGVVTSFSDITERYVAEGELRKLSMAVAQSPVGIAISDLRGRIEYVNEAFTRISGWPAADAIGRPHHLLQPDRGPAEREEAMRRELAAGQGWSGEFSNSRRNGERYAEFVQAAPIRQPDGRITHHLLVVEDITEHQRIALELDRHRHRLQELVDERTRQLQDANALLVASRDKAEAANRAKSAFLANMSHEIRTPLNAIVGLTHLLRRDARGRSERERLARVSDAADHLLQVLNDILDLSKIEAGRLELENTDFSLGALLGSSCALVAPRARDRGLTLKVDHATAPDALRGDPTRLSQALVNLLSNAVKFTERGGIELVVTPLAGSTEARPCLRFEVRDTGIGIAPEQLGSLFGAFVQADASTTRRFGGTGLGLAITRRLAEMMGGEVGVESNLGQGSCFWFTAQLQAGDVAAAARHWAAPRTQQYERLLQRRCAGARVLLVEDNPVNQDVMRELLQAAGLQVEVAADGAQALARLSVPAGLQTPPDLVLMDVQMPVMDGLEATRQWRARQPEGQPRLPVLAMTASAFGEDRAACLAAGMDDHLGKPVHAGELYAMLWRWLGDGQPLEVAPLPTAAMPLEAPATAAPVVHDGGWLQVPGLDADQARQYLAGRADVQRRVLRQFADQYAAEVTRLAEAGAQGDLATVRAVAHALRGAAGAIGATAVAADAQATEAAVLQARAGTVPASAALAAGQALADRTAELVRHISAALQADDAAQQRARSAEDAATPPPAEAALDRLEALLTAADYDAQSLFRSVAGGLRRWSPDGVATMESALARFDYDEVLALLRGLRSQVRSRVD</sequence>
<evidence type="ECO:0000256" key="2">
    <source>
        <dbReference type="ARBA" id="ARBA00012438"/>
    </source>
</evidence>
<dbReference type="InterPro" id="IPR036890">
    <property type="entry name" value="HATPase_C_sf"/>
</dbReference>
<evidence type="ECO:0000259" key="12">
    <source>
        <dbReference type="PROSITE" id="PS50113"/>
    </source>
</evidence>
<dbReference type="Pfam" id="PF00512">
    <property type="entry name" value="HisKA"/>
    <property type="match status" value="1"/>
</dbReference>
<dbReference type="InterPro" id="IPR003594">
    <property type="entry name" value="HATPase_dom"/>
</dbReference>
<dbReference type="CDD" id="cd16922">
    <property type="entry name" value="HATPase_EvgS-ArcB-TorS-like"/>
    <property type="match status" value="1"/>
</dbReference>
<dbReference type="PROSITE" id="PS50109">
    <property type="entry name" value="HIS_KIN"/>
    <property type="match status" value="1"/>
</dbReference>
<feature type="domain" description="HPt" evidence="13">
    <location>
        <begin position="1186"/>
        <end position="1288"/>
    </location>
</feature>
<dbReference type="InterPro" id="IPR036641">
    <property type="entry name" value="HPT_dom_sf"/>
</dbReference>
<evidence type="ECO:0000259" key="11">
    <source>
        <dbReference type="PROSITE" id="PS50112"/>
    </source>
</evidence>
<dbReference type="SUPFAM" id="SSF55785">
    <property type="entry name" value="PYP-like sensor domain (PAS domain)"/>
    <property type="match status" value="3"/>
</dbReference>
<dbReference type="Gene3D" id="3.30.565.10">
    <property type="entry name" value="Histidine kinase-like ATPase, C-terminal domain"/>
    <property type="match status" value="1"/>
</dbReference>
<feature type="domain" description="PAC" evidence="12">
    <location>
        <begin position="666"/>
        <end position="718"/>
    </location>
</feature>
<feature type="domain" description="Histidine kinase" evidence="9">
    <location>
        <begin position="761"/>
        <end position="982"/>
    </location>
</feature>
<feature type="domain" description="PAS" evidence="11">
    <location>
        <begin position="593"/>
        <end position="663"/>
    </location>
</feature>
<keyword evidence="3 6" id="KW-0597">Phosphoprotein</keyword>
<dbReference type="PROSITE" id="PS50110">
    <property type="entry name" value="RESPONSE_REGULATORY"/>
    <property type="match status" value="1"/>
</dbReference>
<evidence type="ECO:0000256" key="8">
    <source>
        <dbReference type="SAM" id="Phobius"/>
    </source>
</evidence>
<organism evidence="14 15">
    <name type="scientific">Aquincola tertiaricarbonis</name>
    <dbReference type="NCBI Taxonomy" id="391953"/>
    <lineage>
        <taxon>Bacteria</taxon>
        <taxon>Pseudomonadati</taxon>
        <taxon>Pseudomonadota</taxon>
        <taxon>Betaproteobacteria</taxon>
        <taxon>Burkholderiales</taxon>
        <taxon>Sphaerotilaceae</taxon>
        <taxon>Aquincola</taxon>
    </lineage>
</organism>
<dbReference type="SMART" id="SM00091">
    <property type="entry name" value="PAS"/>
    <property type="match status" value="3"/>
</dbReference>
<evidence type="ECO:0000256" key="7">
    <source>
        <dbReference type="SAM" id="Coils"/>
    </source>
</evidence>
<dbReference type="InterPro" id="IPR013656">
    <property type="entry name" value="PAS_4"/>
</dbReference>
<feature type="domain" description="Response regulatory" evidence="10">
    <location>
        <begin position="1012"/>
        <end position="1135"/>
    </location>
</feature>
<dbReference type="InterPro" id="IPR003661">
    <property type="entry name" value="HisK_dim/P_dom"/>
</dbReference>
<feature type="domain" description="PAS" evidence="11">
    <location>
        <begin position="340"/>
        <end position="410"/>
    </location>
</feature>
<dbReference type="SMART" id="SM00388">
    <property type="entry name" value="HisKA"/>
    <property type="match status" value="1"/>
</dbReference>
<evidence type="ECO:0000256" key="5">
    <source>
        <dbReference type="PROSITE-ProRule" id="PRU00110"/>
    </source>
</evidence>
<protein>
    <recommendedName>
        <fullName evidence="2">histidine kinase</fullName>
        <ecNumber evidence="2">2.7.13.3</ecNumber>
    </recommendedName>
</protein>
<dbReference type="PRINTS" id="PR00344">
    <property type="entry name" value="BCTRLSENSOR"/>
</dbReference>
<dbReference type="PANTHER" id="PTHR45339">
    <property type="entry name" value="HYBRID SIGNAL TRANSDUCTION HISTIDINE KINASE J"/>
    <property type="match status" value="1"/>
</dbReference>
<dbReference type="Proteomes" id="UP001056201">
    <property type="component" value="Chromosome 1"/>
</dbReference>
<dbReference type="PROSITE" id="PS50112">
    <property type="entry name" value="PAS"/>
    <property type="match status" value="2"/>
</dbReference>
<evidence type="ECO:0000313" key="14">
    <source>
        <dbReference type="EMBL" id="URI08302.1"/>
    </source>
</evidence>
<accession>A0ABY4S4S0</accession>
<dbReference type="SMART" id="SM00387">
    <property type="entry name" value="HATPase_c"/>
    <property type="match status" value="1"/>
</dbReference>
<dbReference type="RefSeq" id="WP_250196524.1">
    <property type="nucleotide sequence ID" value="NZ_CP097635.1"/>
</dbReference>
<evidence type="ECO:0000256" key="3">
    <source>
        <dbReference type="ARBA" id="ARBA00022553"/>
    </source>
</evidence>
<dbReference type="SMART" id="SM00086">
    <property type="entry name" value="PAC"/>
    <property type="match status" value="3"/>
</dbReference>
<dbReference type="CDD" id="cd17546">
    <property type="entry name" value="REC_hyHK_CKI1_RcsC-like"/>
    <property type="match status" value="1"/>
</dbReference>
<dbReference type="SUPFAM" id="SSF55874">
    <property type="entry name" value="ATPase domain of HSP90 chaperone/DNA topoisomerase II/histidine kinase"/>
    <property type="match status" value="1"/>
</dbReference>
<evidence type="ECO:0000256" key="1">
    <source>
        <dbReference type="ARBA" id="ARBA00000085"/>
    </source>
</evidence>
<dbReference type="InterPro" id="IPR004358">
    <property type="entry name" value="Sig_transdc_His_kin-like_C"/>
</dbReference>
<gene>
    <name evidence="14" type="ORF">MW290_06960</name>
</gene>
<feature type="transmembrane region" description="Helical" evidence="8">
    <location>
        <begin position="293"/>
        <end position="315"/>
    </location>
</feature>
<dbReference type="SMART" id="SM00448">
    <property type="entry name" value="REC"/>
    <property type="match status" value="1"/>
</dbReference>
<dbReference type="SUPFAM" id="SSF47226">
    <property type="entry name" value="Histidine-containing phosphotransfer domain, HPT domain"/>
    <property type="match status" value="1"/>
</dbReference>
<dbReference type="Pfam" id="PF01627">
    <property type="entry name" value="Hpt"/>
    <property type="match status" value="1"/>
</dbReference>
<evidence type="ECO:0000259" key="10">
    <source>
        <dbReference type="PROSITE" id="PS50110"/>
    </source>
</evidence>
<dbReference type="InterPro" id="IPR035965">
    <property type="entry name" value="PAS-like_dom_sf"/>
</dbReference>
<dbReference type="EMBL" id="CP097635">
    <property type="protein sequence ID" value="URI08302.1"/>
    <property type="molecule type" value="Genomic_DNA"/>
</dbReference>
<dbReference type="PROSITE" id="PS50113">
    <property type="entry name" value="PAC"/>
    <property type="match status" value="2"/>
</dbReference>
<feature type="modified residue" description="Phosphohistidine" evidence="5">
    <location>
        <position position="1225"/>
    </location>
</feature>
<dbReference type="InterPro" id="IPR036097">
    <property type="entry name" value="HisK_dim/P_sf"/>
</dbReference>
<dbReference type="InterPro" id="IPR008207">
    <property type="entry name" value="Sig_transdc_His_kin_Hpt_dom"/>
</dbReference>
<evidence type="ECO:0000259" key="9">
    <source>
        <dbReference type="PROSITE" id="PS50109"/>
    </source>
</evidence>
<dbReference type="Pfam" id="PF02518">
    <property type="entry name" value="HATPase_c"/>
    <property type="match status" value="1"/>
</dbReference>
<dbReference type="EC" id="2.7.13.3" evidence="2"/>
<dbReference type="PROSITE" id="PS50894">
    <property type="entry name" value="HPT"/>
    <property type="match status" value="1"/>
</dbReference>
<dbReference type="InterPro" id="IPR005467">
    <property type="entry name" value="His_kinase_dom"/>
</dbReference>
<feature type="coiled-coil region" evidence="7">
    <location>
        <begin position="709"/>
        <end position="754"/>
    </location>
</feature>
<proteinExistence type="predicted"/>
<dbReference type="Gene3D" id="3.30.450.20">
    <property type="entry name" value="PAS domain"/>
    <property type="match status" value="3"/>
</dbReference>
<dbReference type="InterPro" id="IPR001789">
    <property type="entry name" value="Sig_transdc_resp-reg_receiver"/>
</dbReference>
<keyword evidence="8" id="KW-0812">Transmembrane</keyword>
<name>A0ABY4S4S0_AQUTE</name>
<dbReference type="InterPro" id="IPR000014">
    <property type="entry name" value="PAS"/>
</dbReference>
<dbReference type="Gene3D" id="1.20.120.160">
    <property type="entry name" value="HPT domain"/>
    <property type="match status" value="1"/>
</dbReference>
<feature type="domain" description="PAC" evidence="12">
    <location>
        <begin position="413"/>
        <end position="464"/>
    </location>
</feature>
<evidence type="ECO:0000256" key="4">
    <source>
        <dbReference type="ARBA" id="ARBA00023012"/>
    </source>
</evidence>
<dbReference type="PANTHER" id="PTHR45339:SF3">
    <property type="entry name" value="HISTIDINE KINASE"/>
    <property type="match status" value="1"/>
</dbReference>
<evidence type="ECO:0000256" key="6">
    <source>
        <dbReference type="PROSITE-ProRule" id="PRU00169"/>
    </source>
</evidence>
<keyword evidence="15" id="KW-1185">Reference proteome</keyword>
<keyword evidence="7" id="KW-0175">Coiled coil</keyword>
<dbReference type="Gene3D" id="1.10.287.130">
    <property type="match status" value="1"/>
</dbReference>
<dbReference type="InterPro" id="IPR011006">
    <property type="entry name" value="CheY-like_superfamily"/>
</dbReference>
<keyword evidence="8" id="KW-0472">Membrane</keyword>
<dbReference type="SUPFAM" id="SSF52172">
    <property type="entry name" value="CheY-like"/>
    <property type="match status" value="1"/>
</dbReference>
<feature type="modified residue" description="4-aspartylphosphate" evidence="6">
    <location>
        <position position="1066"/>
    </location>
</feature>
<dbReference type="InterPro" id="IPR000700">
    <property type="entry name" value="PAS-assoc_C"/>
</dbReference>
<dbReference type="InterPro" id="IPR001610">
    <property type="entry name" value="PAC"/>
</dbReference>
<evidence type="ECO:0000259" key="13">
    <source>
        <dbReference type="PROSITE" id="PS50894"/>
    </source>
</evidence>
<feature type="transmembrane region" description="Helical" evidence="8">
    <location>
        <begin position="12"/>
        <end position="33"/>
    </location>
</feature>
<keyword evidence="8" id="KW-1133">Transmembrane helix</keyword>
<dbReference type="SUPFAM" id="SSF47384">
    <property type="entry name" value="Homodimeric domain of signal transducing histidine kinase"/>
    <property type="match status" value="1"/>
</dbReference>
<dbReference type="CDD" id="cd00082">
    <property type="entry name" value="HisKA"/>
    <property type="match status" value="1"/>
</dbReference>
<dbReference type="Pfam" id="PF00072">
    <property type="entry name" value="Response_reg"/>
    <property type="match status" value="1"/>
</dbReference>